<dbReference type="PANTHER" id="PTHR47784">
    <property type="entry name" value="STEROL UPTAKE CONTROL PROTEIN 2"/>
    <property type="match status" value="1"/>
</dbReference>
<keyword evidence="4" id="KW-1185">Reference proteome</keyword>
<evidence type="ECO:0000256" key="1">
    <source>
        <dbReference type="ARBA" id="ARBA00023242"/>
    </source>
</evidence>
<dbReference type="SMART" id="SM00066">
    <property type="entry name" value="GAL4"/>
    <property type="match status" value="1"/>
</dbReference>
<evidence type="ECO:0000313" key="3">
    <source>
        <dbReference type="EMBL" id="KAF2670422.1"/>
    </source>
</evidence>
<dbReference type="InterPro" id="IPR053157">
    <property type="entry name" value="Sterol_Uptake_Regulator"/>
</dbReference>
<proteinExistence type="predicted"/>
<dbReference type="Gene3D" id="4.10.240.10">
    <property type="entry name" value="Zn(2)-C6 fungal-type DNA-binding domain"/>
    <property type="match status" value="1"/>
</dbReference>
<dbReference type="AlphaFoldDB" id="A0A6A6UE31"/>
<accession>A0A6A6UE31</accession>
<name>A0A6A6UE31_9PEZI</name>
<feature type="domain" description="Zn(2)-C6 fungal-type" evidence="2">
    <location>
        <begin position="34"/>
        <end position="64"/>
    </location>
</feature>
<protein>
    <recommendedName>
        <fullName evidence="2">Zn(2)-C6 fungal-type domain-containing protein</fullName>
    </recommendedName>
</protein>
<dbReference type="SUPFAM" id="SSF57701">
    <property type="entry name" value="Zn2/Cys6 DNA-binding domain"/>
    <property type="match status" value="1"/>
</dbReference>
<dbReference type="InterPro" id="IPR001138">
    <property type="entry name" value="Zn2Cys6_DnaBD"/>
</dbReference>
<dbReference type="PROSITE" id="PS00463">
    <property type="entry name" value="ZN2_CY6_FUNGAL_1"/>
    <property type="match status" value="1"/>
</dbReference>
<sequence length="413" mass="46999">MASKAPAFQVISLVEGGGVRDYKRRKAHKKTRAGCLTCKVKKVKCDEKRPVCQRCGRNGRVCNYDDFDGREQEHALVRRNSGATIGLSLPFSDSEASSINITNHLQNHCTEIVQIPGSLKLLSLARSYPVLQQSLLAVAACHLRQMAPTVRQHQIDEKLHLDLALQSYQSILYTPKEKLCQSDVDCVMLCTTLFNVIAFTLSQSEDEDLRDLDPENSWVFSPRKDRLSWMALQAGIHPLLRYLSPFMSKTMEAISPLFLSPGELFMGVPLWLYEPPKTWIGAFGIDSSDSTTQLNSTSDLYRAPVSVIAWLRTLPPVGGSLFQHLSFLGKIQPRFRYLLYDRDERALWLFGYWLGLMSRFATFWWCHKHAKRDHKAIGMWLGRLQLTERVGTEGETWKELMSDYNMAPHVLCA</sequence>
<evidence type="ECO:0000259" key="2">
    <source>
        <dbReference type="PROSITE" id="PS50048"/>
    </source>
</evidence>
<dbReference type="OrthoDB" id="416217at2759"/>
<evidence type="ECO:0000313" key="4">
    <source>
        <dbReference type="Proteomes" id="UP000799302"/>
    </source>
</evidence>
<dbReference type="GO" id="GO:0008270">
    <property type="term" value="F:zinc ion binding"/>
    <property type="evidence" value="ECO:0007669"/>
    <property type="project" value="InterPro"/>
</dbReference>
<dbReference type="PROSITE" id="PS50048">
    <property type="entry name" value="ZN2_CY6_FUNGAL_2"/>
    <property type="match status" value="1"/>
</dbReference>
<dbReference type="PANTHER" id="PTHR47784:SF9">
    <property type="entry name" value="ZN(II)2CYS6 TRANSCRIPTION FACTOR (EUROFUNG)"/>
    <property type="match status" value="1"/>
</dbReference>
<reference evidence="3" key="1">
    <citation type="journal article" date="2020" name="Stud. Mycol.">
        <title>101 Dothideomycetes genomes: a test case for predicting lifestyles and emergence of pathogens.</title>
        <authorList>
            <person name="Haridas S."/>
            <person name="Albert R."/>
            <person name="Binder M."/>
            <person name="Bloem J."/>
            <person name="Labutti K."/>
            <person name="Salamov A."/>
            <person name="Andreopoulos B."/>
            <person name="Baker S."/>
            <person name="Barry K."/>
            <person name="Bills G."/>
            <person name="Bluhm B."/>
            <person name="Cannon C."/>
            <person name="Castanera R."/>
            <person name="Culley D."/>
            <person name="Daum C."/>
            <person name="Ezra D."/>
            <person name="Gonzalez J."/>
            <person name="Henrissat B."/>
            <person name="Kuo A."/>
            <person name="Liang C."/>
            <person name="Lipzen A."/>
            <person name="Lutzoni F."/>
            <person name="Magnuson J."/>
            <person name="Mondo S."/>
            <person name="Nolan M."/>
            <person name="Ohm R."/>
            <person name="Pangilinan J."/>
            <person name="Park H.-J."/>
            <person name="Ramirez L."/>
            <person name="Alfaro M."/>
            <person name="Sun H."/>
            <person name="Tritt A."/>
            <person name="Yoshinaga Y."/>
            <person name="Zwiers L.-H."/>
            <person name="Turgeon B."/>
            <person name="Goodwin S."/>
            <person name="Spatafora J."/>
            <person name="Crous P."/>
            <person name="Grigoriev I."/>
        </authorList>
    </citation>
    <scope>NUCLEOTIDE SEQUENCE</scope>
    <source>
        <strain evidence="3">CBS 115976</strain>
    </source>
</reference>
<dbReference type="InterPro" id="IPR036864">
    <property type="entry name" value="Zn2-C6_fun-type_DNA-bd_sf"/>
</dbReference>
<dbReference type="Pfam" id="PF00172">
    <property type="entry name" value="Zn_clus"/>
    <property type="match status" value="1"/>
</dbReference>
<dbReference type="EMBL" id="MU004234">
    <property type="protein sequence ID" value="KAF2670422.1"/>
    <property type="molecule type" value="Genomic_DNA"/>
</dbReference>
<keyword evidence="1" id="KW-0539">Nucleus</keyword>
<gene>
    <name evidence="3" type="ORF">BT63DRAFT_424367</name>
</gene>
<dbReference type="CDD" id="cd00067">
    <property type="entry name" value="GAL4"/>
    <property type="match status" value="1"/>
</dbReference>
<dbReference type="Proteomes" id="UP000799302">
    <property type="component" value="Unassembled WGS sequence"/>
</dbReference>
<dbReference type="GO" id="GO:0001228">
    <property type="term" value="F:DNA-binding transcription activator activity, RNA polymerase II-specific"/>
    <property type="evidence" value="ECO:0007669"/>
    <property type="project" value="TreeGrafter"/>
</dbReference>
<organism evidence="3 4">
    <name type="scientific">Microthyrium microscopicum</name>
    <dbReference type="NCBI Taxonomy" id="703497"/>
    <lineage>
        <taxon>Eukaryota</taxon>
        <taxon>Fungi</taxon>
        <taxon>Dikarya</taxon>
        <taxon>Ascomycota</taxon>
        <taxon>Pezizomycotina</taxon>
        <taxon>Dothideomycetes</taxon>
        <taxon>Dothideomycetes incertae sedis</taxon>
        <taxon>Microthyriales</taxon>
        <taxon>Microthyriaceae</taxon>
        <taxon>Microthyrium</taxon>
    </lineage>
</organism>